<protein>
    <submittedName>
        <fullName evidence="1">Uncharacterized protein</fullName>
    </submittedName>
</protein>
<evidence type="ECO:0000313" key="1">
    <source>
        <dbReference type="EMBL" id="KAI8430093.1"/>
    </source>
</evidence>
<accession>A0ACC0K146</accession>
<dbReference type="EMBL" id="CM046131">
    <property type="protein sequence ID" value="KAI8430093.1"/>
    <property type="molecule type" value="Genomic_DNA"/>
</dbReference>
<comment type="caution">
    <text evidence="1">The sequence shown here is derived from an EMBL/GenBank/DDBJ whole genome shotgun (WGS) entry which is preliminary data.</text>
</comment>
<evidence type="ECO:0000313" key="2">
    <source>
        <dbReference type="Proteomes" id="UP001064048"/>
    </source>
</evidence>
<proteinExistence type="predicted"/>
<dbReference type="Proteomes" id="UP001064048">
    <property type="component" value="Chromosome Z"/>
</dbReference>
<name>A0ACC0K146_CHOFU</name>
<gene>
    <name evidence="1" type="ORF">MSG28_000514</name>
</gene>
<reference evidence="1 2" key="1">
    <citation type="journal article" date="2022" name="Genome Biol. Evol.">
        <title>The Spruce Budworm Genome: Reconstructing the Evolutionary History of Antifreeze Proteins.</title>
        <authorList>
            <person name="Beliveau C."/>
            <person name="Gagne P."/>
            <person name="Picq S."/>
            <person name="Vernygora O."/>
            <person name="Keeling C.I."/>
            <person name="Pinkney K."/>
            <person name="Doucet D."/>
            <person name="Wen F."/>
            <person name="Johnston J.S."/>
            <person name="Maaroufi H."/>
            <person name="Boyle B."/>
            <person name="Laroche J."/>
            <person name="Dewar K."/>
            <person name="Juretic N."/>
            <person name="Blackburn G."/>
            <person name="Nisole A."/>
            <person name="Brunet B."/>
            <person name="Brandao M."/>
            <person name="Lumley L."/>
            <person name="Duan J."/>
            <person name="Quan G."/>
            <person name="Lucarotti C.J."/>
            <person name="Roe A.D."/>
            <person name="Sperling F.A.H."/>
            <person name="Levesque R.C."/>
            <person name="Cusson M."/>
        </authorList>
    </citation>
    <scope>NUCLEOTIDE SEQUENCE [LARGE SCALE GENOMIC DNA]</scope>
    <source>
        <strain evidence="1">Glfc:IPQL:Cfum</strain>
    </source>
</reference>
<organism evidence="1 2">
    <name type="scientific">Choristoneura fumiferana</name>
    <name type="common">Spruce budworm moth</name>
    <name type="synonym">Archips fumiferana</name>
    <dbReference type="NCBI Taxonomy" id="7141"/>
    <lineage>
        <taxon>Eukaryota</taxon>
        <taxon>Metazoa</taxon>
        <taxon>Ecdysozoa</taxon>
        <taxon>Arthropoda</taxon>
        <taxon>Hexapoda</taxon>
        <taxon>Insecta</taxon>
        <taxon>Pterygota</taxon>
        <taxon>Neoptera</taxon>
        <taxon>Endopterygota</taxon>
        <taxon>Lepidoptera</taxon>
        <taxon>Glossata</taxon>
        <taxon>Ditrysia</taxon>
        <taxon>Tortricoidea</taxon>
        <taxon>Tortricidae</taxon>
        <taxon>Tortricinae</taxon>
        <taxon>Choristoneura</taxon>
    </lineage>
</organism>
<sequence>MLLLLYTKPDADIDLFRYDDACHGYLKCLPGETCAVGILTSMLRVEEEPKGRLRKPAKGALSWPRHFVFTQRPLRYSVLHDFAALHVPNTSDKGERHAPAPPAPRVGAVTDPVVNEKNRTNAIRALRRRLLYRTAQIPTPQFPVMARSVILITLIFSVHQKISFGQLNAGNNFSMELNKISALQQQSHKTSTDTTITADNNGNTRNVQYLNGANFNTPNENNTKTIVNGNTISNIKFVRNQAFNAPLPSPALSMVKGNGQAPHLSQGNFRSVFISANPTIDRLNTTAQTPIRYADINAGSLSKSPLYISFGSPPIASLPTQTSLLANVQPILSSVQFVPNTVKLQTSASPSQKQGSPQTLASFLIPPTNVQNQAKLLYAQTPPPALPTQPLTPAPDNTVQSRHSLTSLLLSHLLSQNYNVEDPSSPIMNHYPNRNSKPSSIKVLLPLLLSLLYERNNECCECEKYHRCNKCKPEKMYRRFKDNSVEINSKPDMKDRFIHAWHVDNYDRLQGETSEEEDYSDDISDYSNEYYDTK</sequence>
<keyword evidence="2" id="KW-1185">Reference proteome</keyword>